<keyword evidence="2" id="KW-0175">Coiled coil</keyword>
<dbReference type="SUPFAM" id="SSF52540">
    <property type="entry name" value="P-loop containing nucleoside triphosphate hydrolases"/>
    <property type="match status" value="1"/>
</dbReference>
<dbReference type="SMART" id="SM00028">
    <property type="entry name" value="TPR"/>
    <property type="match status" value="9"/>
</dbReference>
<dbReference type="GO" id="GO:0097363">
    <property type="term" value="F:protein O-acetylglucosaminyltransferase activity"/>
    <property type="evidence" value="ECO:0007669"/>
    <property type="project" value="TreeGrafter"/>
</dbReference>
<organism evidence="3 4">
    <name type="scientific">Thioalkalivibrio denitrificans</name>
    <dbReference type="NCBI Taxonomy" id="108003"/>
    <lineage>
        <taxon>Bacteria</taxon>
        <taxon>Pseudomonadati</taxon>
        <taxon>Pseudomonadota</taxon>
        <taxon>Gammaproteobacteria</taxon>
        <taxon>Chromatiales</taxon>
        <taxon>Ectothiorhodospiraceae</taxon>
        <taxon>Thioalkalivibrio</taxon>
    </lineage>
</organism>
<dbReference type="PANTHER" id="PTHR44366:SF1">
    <property type="entry name" value="UDP-N-ACETYLGLUCOSAMINE--PEPTIDE N-ACETYLGLUCOSAMINYLTRANSFERASE 110 KDA SUBUNIT"/>
    <property type="match status" value="1"/>
</dbReference>
<dbReference type="GO" id="GO:0006493">
    <property type="term" value="P:protein O-linked glycosylation"/>
    <property type="evidence" value="ECO:0007669"/>
    <property type="project" value="InterPro"/>
</dbReference>
<reference evidence="3 4" key="1">
    <citation type="submission" date="2017-02" db="EMBL/GenBank/DDBJ databases">
        <title>Genomic diversity within the haloalkaliphilic genus Thioalkalivibrio.</title>
        <authorList>
            <person name="Ahn A.-C."/>
            <person name="Meier-Kolthoff J."/>
            <person name="Overmars L."/>
            <person name="Richter M."/>
            <person name="Woyke T."/>
            <person name="Sorokin D.Y."/>
            <person name="Muyzer G."/>
        </authorList>
    </citation>
    <scope>NUCLEOTIDE SEQUENCE [LARGE SCALE GENOMIC DNA]</scope>
    <source>
        <strain evidence="3 4">ALJD</strain>
    </source>
</reference>
<dbReference type="InterPro" id="IPR019734">
    <property type="entry name" value="TPR_rpt"/>
</dbReference>
<comment type="caution">
    <text evidence="3">The sequence shown here is derived from an EMBL/GenBank/DDBJ whole genome shotgun (WGS) entry which is preliminary data.</text>
</comment>
<dbReference type="GO" id="GO:0042802">
    <property type="term" value="F:identical protein binding"/>
    <property type="evidence" value="ECO:0007669"/>
    <property type="project" value="InterPro"/>
</dbReference>
<dbReference type="Pfam" id="PF07721">
    <property type="entry name" value="TPR_4"/>
    <property type="match status" value="1"/>
</dbReference>
<evidence type="ECO:0000256" key="2">
    <source>
        <dbReference type="SAM" id="Coils"/>
    </source>
</evidence>
<evidence type="ECO:0000313" key="3">
    <source>
        <dbReference type="EMBL" id="OOG22901.1"/>
    </source>
</evidence>
<keyword evidence="1" id="KW-0802">TPR repeat</keyword>
<gene>
    <name evidence="3" type="ORF">B1C78_13320</name>
</gene>
<dbReference type="Pfam" id="PF13181">
    <property type="entry name" value="TPR_8"/>
    <property type="match status" value="1"/>
</dbReference>
<dbReference type="PANTHER" id="PTHR44366">
    <property type="entry name" value="UDP-N-ACETYLGLUCOSAMINE--PEPTIDE N-ACETYLGLUCOSAMINYLTRANSFERASE 110 KDA SUBUNIT"/>
    <property type="match status" value="1"/>
</dbReference>
<dbReference type="PROSITE" id="PS50005">
    <property type="entry name" value="TPR"/>
    <property type="match status" value="7"/>
</dbReference>
<dbReference type="AlphaFoldDB" id="A0A1V3NCY0"/>
<feature type="repeat" description="TPR" evidence="1">
    <location>
        <begin position="149"/>
        <end position="182"/>
    </location>
</feature>
<dbReference type="STRING" id="108003.B1C78_13320"/>
<feature type="repeat" description="TPR" evidence="1">
    <location>
        <begin position="251"/>
        <end position="284"/>
    </location>
</feature>
<dbReference type="Pfam" id="PF13469">
    <property type="entry name" value="Sulfotransfer_3"/>
    <property type="match status" value="1"/>
</dbReference>
<dbReference type="Gene3D" id="3.40.50.300">
    <property type="entry name" value="P-loop containing nucleotide triphosphate hydrolases"/>
    <property type="match status" value="1"/>
</dbReference>
<feature type="repeat" description="TPR" evidence="1">
    <location>
        <begin position="319"/>
        <end position="352"/>
    </location>
</feature>
<keyword evidence="4" id="KW-1185">Reference proteome</keyword>
<feature type="repeat" description="TPR" evidence="1">
    <location>
        <begin position="285"/>
        <end position="318"/>
    </location>
</feature>
<dbReference type="RefSeq" id="WP_175628311.1">
    <property type="nucleotide sequence ID" value="NZ_MVBK01000085.1"/>
</dbReference>
<dbReference type="InterPro" id="IPR027417">
    <property type="entry name" value="P-loop_NTPase"/>
</dbReference>
<accession>A0A1V3NCY0</accession>
<dbReference type="Pfam" id="PF13432">
    <property type="entry name" value="TPR_16"/>
    <property type="match status" value="2"/>
</dbReference>
<feature type="repeat" description="TPR" evidence="1">
    <location>
        <begin position="36"/>
        <end position="69"/>
    </location>
</feature>
<feature type="repeat" description="TPR" evidence="1">
    <location>
        <begin position="183"/>
        <end position="216"/>
    </location>
</feature>
<evidence type="ECO:0000256" key="1">
    <source>
        <dbReference type="PROSITE-ProRule" id="PRU00339"/>
    </source>
</evidence>
<dbReference type="InterPro" id="IPR011990">
    <property type="entry name" value="TPR-like_helical_dom_sf"/>
</dbReference>
<dbReference type="Proteomes" id="UP000189462">
    <property type="component" value="Unassembled WGS sequence"/>
</dbReference>
<dbReference type="InterPro" id="IPR037919">
    <property type="entry name" value="OGT"/>
</dbReference>
<dbReference type="SUPFAM" id="SSF48452">
    <property type="entry name" value="TPR-like"/>
    <property type="match status" value="2"/>
</dbReference>
<dbReference type="Gene3D" id="1.25.40.10">
    <property type="entry name" value="Tetratricopeptide repeat domain"/>
    <property type="match status" value="2"/>
</dbReference>
<dbReference type="EMBL" id="MVBK01000085">
    <property type="protein sequence ID" value="OOG22901.1"/>
    <property type="molecule type" value="Genomic_DNA"/>
</dbReference>
<sequence>MTDDLLQQARAHHAAGELSVAESLYRSILATAPDHAEANLGLGEIGLASGQPAQAVGYLQKALNAAPENPQRWLALARALTLAGYPDDAGTVLDEGRKAGVLQDARADQPLPRSAREALDKALKDHARGRTARALKEAERVVGQFPDNGEARKRAGGMQLAAGQFGQALEHLRHAARLLPDDTEVLSNLGGALQKLGYLTQARGCLERAIELDERNAAAHSNLAALLNRLDEHEAARHHAERSLELKPDSPQSLVNLGNALKALSQREKARKCFEKALALDPKSVPALTNLGTLAKEDGDPTEATRWYEQALDLQPSHAETLHNLGTIYKDLGQPNSARQYYERAWAAAPQRLEHAEALTEFKTFTDPEDPLLASLATALQSGRLSRGEKVFAGFGLGKALLDLGRYDDAFACYEMGNKAAYTQPDQSGRYLSGLLHTYRSVCDKDFFRRTEGYGLRETNDIFLLGMSRSGKSLVEGLIACHPGTQPLGEDGAFVDFVKERLRGLEGQIIQTYLKDLDIEHSREDALAWLNQRQGEYRYRTWTLPGNLFYLALLALWLPRTPVVFCRRDLMDLALSCYFKRYAKGHEYTYDLEALGRQIRIYDEFIKLWLEVLPNPMLEVRYEDLVREPEATARRIYDFLGLDFQPGHLAALDQNRELVEHLGPANSLEAPAPLRADFIGFSKPFHDKLEPMMRAYRELEIG</sequence>
<dbReference type="Pfam" id="PF13424">
    <property type="entry name" value="TPR_12"/>
    <property type="match status" value="2"/>
</dbReference>
<protein>
    <submittedName>
        <fullName evidence="3">Uncharacterized protein</fullName>
    </submittedName>
</protein>
<evidence type="ECO:0000313" key="4">
    <source>
        <dbReference type="Proteomes" id="UP000189462"/>
    </source>
</evidence>
<feature type="coiled-coil region" evidence="2">
    <location>
        <begin position="216"/>
        <end position="243"/>
    </location>
</feature>
<dbReference type="InterPro" id="IPR011717">
    <property type="entry name" value="TPR-4"/>
</dbReference>
<feature type="repeat" description="TPR" evidence="1">
    <location>
        <begin position="217"/>
        <end position="250"/>
    </location>
</feature>
<proteinExistence type="predicted"/>
<name>A0A1V3NCY0_9GAMM</name>
<dbReference type="PROSITE" id="PS50293">
    <property type="entry name" value="TPR_REGION"/>
    <property type="match status" value="1"/>
</dbReference>